<dbReference type="EMBL" id="AP024222">
    <property type="protein sequence ID" value="BCO06799.1"/>
    <property type="molecule type" value="Genomic_DNA"/>
</dbReference>
<evidence type="ECO:0000313" key="2">
    <source>
        <dbReference type="EMBL" id="BCO06799.1"/>
    </source>
</evidence>
<protein>
    <submittedName>
        <fullName evidence="2">Uncharacterized protein</fullName>
    </submittedName>
</protein>
<organism evidence="2 3">
    <name type="scientific">Lactococcus lactis subsp. cremoris</name>
    <name type="common">Streptococcus cremoris</name>
    <dbReference type="NCBI Taxonomy" id="1359"/>
    <lineage>
        <taxon>Bacteria</taxon>
        <taxon>Bacillati</taxon>
        <taxon>Bacillota</taxon>
        <taxon>Bacilli</taxon>
        <taxon>Lactobacillales</taxon>
        <taxon>Streptococcaceae</taxon>
        <taxon>Lactococcus</taxon>
    </lineage>
</organism>
<keyword evidence="1" id="KW-0472">Membrane</keyword>
<name>A0AAD1K1P9_LACLC</name>
<gene>
    <name evidence="2" type="ORF">LLC_20390</name>
</gene>
<reference evidence="2 3" key="1">
    <citation type="submission" date="2020-12" db="EMBL/GenBank/DDBJ databases">
        <title>Complete genome sequence of lactococcus lactis subsp. cremoris strain EPSC and strain G3-2.</title>
        <authorList>
            <person name="Kita K."/>
            <person name="Ishikawa S."/>
        </authorList>
    </citation>
    <scope>NUCLEOTIDE SEQUENCE [LARGE SCALE GENOMIC DNA]</scope>
    <source>
        <strain evidence="2 3">EPSC</strain>
    </source>
</reference>
<evidence type="ECO:0000256" key="1">
    <source>
        <dbReference type="SAM" id="Phobius"/>
    </source>
</evidence>
<evidence type="ECO:0000313" key="3">
    <source>
        <dbReference type="Proteomes" id="UP000595253"/>
    </source>
</evidence>
<sequence length="70" mass="7509">MSTAELIATFILTVLGILAVFGVYGNWLGLQDALGIDGNTLLVAVVPLIVVTFIVYFVVRSDINKKGIKN</sequence>
<dbReference type="AlphaFoldDB" id="A0AAD1K1P9"/>
<feature type="transmembrane region" description="Helical" evidence="1">
    <location>
        <begin position="7"/>
        <end position="28"/>
    </location>
</feature>
<accession>A0AAD1K1P9</accession>
<feature type="transmembrane region" description="Helical" evidence="1">
    <location>
        <begin position="40"/>
        <end position="59"/>
    </location>
</feature>
<proteinExistence type="predicted"/>
<keyword evidence="1" id="KW-1133">Transmembrane helix</keyword>
<dbReference type="Proteomes" id="UP000595253">
    <property type="component" value="Chromosome"/>
</dbReference>
<keyword evidence="1" id="KW-0812">Transmembrane</keyword>